<name>A0ABD3JGW7_EUCGL</name>
<evidence type="ECO:0008006" key="3">
    <source>
        <dbReference type="Google" id="ProtNLM"/>
    </source>
</evidence>
<dbReference type="AlphaFoldDB" id="A0ABD3JGW7"/>
<organism evidence="1 2">
    <name type="scientific">Eucalyptus globulus</name>
    <name type="common">Tasmanian blue gum</name>
    <dbReference type="NCBI Taxonomy" id="34317"/>
    <lineage>
        <taxon>Eukaryota</taxon>
        <taxon>Viridiplantae</taxon>
        <taxon>Streptophyta</taxon>
        <taxon>Embryophyta</taxon>
        <taxon>Tracheophyta</taxon>
        <taxon>Spermatophyta</taxon>
        <taxon>Magnoliopsida</taxon>
        <taxon>eudicotyledons</taxon>
        <taxon>Gunneridae</taxon>
        <taxon>Pentapetalae</taxon>
        <taxon>rosids</taxon>
        <taxon>malvids</taxon>
        <taxon>Myrtales</taxon>
        <taxon>Myrtaceae</taxon>
        <taxon>Myrtoideae</taxon>
        <taxon>Eucalypteae</taxon>
        <taxon>Eucalyptus</taxon>
    </lineage>
</organism>
<dbReference type="CDD" id="cd17039">
    <property type="entry name" value="Ubl_ubiquitin_like"/>
    <property type="match status" value="1"/>
</dbReference>
<dbReference type="Proteomes" id="UP001634007">
    <property type="component" value="Unassembled WGS sequence"/>
</dbReference>
<dbReference type="SUPFAM" id="SSF54236">
    <property type="entry name" value="Ubiquitin-like"/>
    <property type="match status" value="2"/>
</dbReference>
<dbReference type="EMBL" id="JBJKBG010000008">
    <property type="protein sequence ID" value="KAL3726377.1"/>
    <property type="molecule type" value="Genomic_DNA"/>
</dbReference>
<reference evidence="1 2" key="1">
    <citation type="submission" date="2024-11" db="EMBL/GenBank/DDBJ databases">
        <title>Chromosome-level genome assembly of Eucalyptus globulus Labill. provides insights into its genome evolution.</title>
        <authorList>
            <person name="Li X."/>
        </authorList>
    </citation>
    <scope>NUCLEOTIDE SEQUENCE [LARGE SCALE GENOMIC DNA]</scope>
    <source>
        <strain evidence="1">CL2024</strain>
        <tissue evidence="1">Fresh tender leaves</tissue>
    </source>
</reference>
<evidence type="ECO:0000313" key="1">
    <source>
        <dbReference type="EMBL" id="KAL3726377.1"/>
    </source>
</evidence>
<comment type="caution">
    <text evidence="1">The sequence shown here is derived from an EMBL/GenBank/DDBJ whole genome shotgun (WGS) entry which is preliminary data.</text>
</comment>
<proteinExistence type="predicted"/>
<dbReference type="InterPro" id="IPR050158">
    <property type="entry name" value="Ubiquitin_ubiquitin-like"/>
</dbReference>
<keyword evidence="2" id="KW-1185">Reference proteome</keyword>
<dbReference type="Gene3D" id="3.10.20.90">
    <property type="entry name" value="Phosphatidylinositol 3-kinase Catalytic Subunit, Chain A, domain 1"/>
    <property type="match status" value="2"/>
</dbReference>
<dbReference type="PANTHER" id="PTHR10666">
    <property type="entry name" value="UBIQUITIN"/>
    <property type="match status" value="1"/>
</dbReference>
<dbReference type="InterPro" id="IPR029071">
    <property type="entry name" value="Ubiquitin-like_domsf"/>
</dbReference>
<accession>A0ABD3JGW7</accession>
<gene>
    <name evidence="1" type="ORF">ACJRO7_031294</name>
</gene>
<evidence type="ECO:0000313" key="2">
    <source>
        <dbReference type="Proteomes" id="UP001634007"/>
    </source>
</evidence>
<sequence length="290" mass="32207">MFSRERHIFLLDENSLNSTATSCRTSNLSTTILAEKEGSDDDGRVALQGVHAASSSSSQLRCSMHPSWDEEEVILALEITKKLTIVANRNSTVEHIKALIEDKDKINDEPLEEGRRLADYGICGRATIRVLLRDLARMTVIVHIQSAQKYLLLDARNLDTVQDVKLMIQAMEGILPDDFALFFAHILLVLNPKEHLSVFVDMSNRRVRVDAKFWFTMGHVKALVIAKMSGQVISSHLDHKTLACYSIADGSVLLLTVALEVCSSDTIEEVKNKLLDKLPMSAPAKLLGIA</sequence>
<protein>
    <recommendedName>
        <fullName evidence="3">Ubiquitin-like domain-containing protein</fullName>
    </recommendedName>
</protein>